<keyword evidence="1" id="KW-1133">Transmembrane helix</keyword>
<feature type="transmembrane region" description="Helical" evidence="1">
    <location>
        <begin position="35"/>
        <end position="54"/>
    </location>
</feature>
<keyword evidence="3" id="KW-1185">Reference proteome</keyword>
<dbReference type="AlphaFoldDB" id="A0A6C2YV29"/>
<evidence type="ECO:0000256" key="1">
    <source>
        <dbReference type="SAM" id="Phobius"/>
    </source>
</evidence>
<dbReference type="KEGG" id="tim:GMBLW1_41700"/>
<protein>
    <submittedName>
        <fullName evidence="2">Uncharacterized protein</fullName>
    </submittedName>
</protein>
<name>A0A6C2YV29_9BACT</name>
<reference evidence="2" key="1">
    <citation type="submission" date="2019-04" db="EMBL/GenBank/DDBJ databases">
        <authorList>
            <consortium name="Science for Life Laboratories"/>
        </authorList>
    </citation>
    <scope>NUCLEOTIDE SEQUENCE</scope>
    <source>
        <strain evidence="2">MBLW1</strain>
    </source>
</reference>
<dbReference type="EMBL" id="LR593887">
    <property type="protein sequence ID" value="VTS07404.1"/>
    <property type="molecule type" value="Genomic_DNA"/>
</dbReference>
<accession>A0A6C2YV29</accession>
<keyword evidence="1" id="KW-0812">Transmembrane</keyword>
<dbReference type="EMBL" id="LR586016">
    <property type="protein sequence ID" value="VIP05023.1"/>
    <property type="molecule type" value="Genomic_DNA"/>
</dbReference>
<proteinExistence type="predicted"/>
<gene>
    <name evidence="2" type="ORF">GMBLW1_41700</name>
</gene>
<dbReference type="InParanoid" id="A0A6C2YV29"/>
<dbReference type="RefSeq" id="WP_162655775.1">
    <property type="nucleotide sequence ID" value="NZ_LR593887.1"/>
</dbReference>
<evidence type="ECO:0000313" key="2">
    <source>
        <dbReference type="EMBL" id="VIP05023.1"/>
    </source>
</evidence>
<organism evidence="2">
    <name type="scientific">Tuwongella immobilis</name>
    <dbReference type="NCBI Taxonomy" id="692036"/>
    <lineage>
        <taxon>Bacteria</taxon>
        <taxon>Pseudomonadati</taxon>
        <taxon>Planctomycetota</taxon>
        <taxon>Planctomycetia</taxon>
        <taxon>Gemmatales</taxon>
        <taxon>Gemmataceae</taxon>
        <taxon>Tuwongella</taxon>
    </lineage>
</organism>
<sequence length="63" mass="6895">MSDPIPQKPIRPSNEEIAQAMAEQPVEPLLPAEKWLIGGSLTLGIVLLALLGWLTKTYFPIPT</sequence>
<keyword evidence="1" id="KW-0472">Membrane</keyword>
<dbReference type="Proteomes" id="UP000464378">
    <property type="component" value="Chromosome"/>
</dbReference>
<evidence type="ECO:0000313" key="3">
    <source>
        <dbReference type="Proteomes" id="UP000464378"/>
    </source>
</evidence>